<dbReference type="InterPro" id="IPR025315">
    <property type="entry name" value="DUF4220"/>
</dbReference>
<evidence type="ECO:0000313" key="2">
    <source>
        <dbReference type="EMBL" id="JAD55561.1"/>
    </source>
</evidence>
<reference evidence="2" key="2">
    <citation type="journal article" date="2015" name="Data Brief">
        <title>Shoot transcriptome of the giant reed, Arundo donax.</title>
        <authorList>
            <person name="Barrero R.A."/>
            <person name="Guerrero F.D."/>
            <person name="Moolhuijzen P."/>
            <person name="Goolsby J.A."/>
            <person name="Tidwell J."/>
            <person name="Bellgard S.E."/>
            <person name="Bellgard M.I."/>
        </authorList>
    </citation>
    <scope>NUCLEOTIDE SEQUENCE</scope>
    <source>
        <tissue evidence="2">Shoot tissue taken approximately 20 cm above the soil surface</tissue>
    </source>
</reference>
<proteinExistence type="predicted"/>
<evidence type="ECO:0000259" key="1">
    <source>
        <dbReference type="Pfam" id="PF13968"/>
    </source>
</evidence>
<organism evidence="2">
    <name type="scientific">Arundo donax</name>
    <name type="common">Giant reed</name>
    <name type="synonym">Donax arundinaceus</name>
    <dbReference type="NCBI Taxonomy" id="35708"/>
    <lineage>
        <taxon>Eukaryota</taxon>
        <taxon>Viridiplantae</taxon>
        <taxon>Streptophyta</taxon>
        <taxon>Embryophyta</taxon>
        <taxon>Tracheophyta</taxon>
        <taxon>Spermatophyta</taxon>
        <taxon>Magnoliopsida</taxon>
        <taxon>Liliopsida</taxon>
        <taxon>Poales</taxon>
        <taxon>Poaceae</taxon>
        <taxon>PACMAD clade</taxon>
        <taxon>Arundinoideae</taxon>
        <taxon>Arundineae</taxon>
        <taxon>Arundo</taxon>
    </lineage>
</organism>
<dbReference type="AlphaFoldDB" id="A0A0A9AWS0"/>
<accession>A0A0A9AWS0</accession>
<reference evidence="2" key="1">
    <citation type="submission" date="2014-09" db="EMBL/GenBank/DDBJ databases">
        <authorList>
            <person name="Magalhaes I.L.F."/>
            <person name="Oliveira U."/>
            <person name="Santos F.R."/>
            <person name="Vidigal T.H.D.A."/>
            <person name="Brescovit A.D."/>
            <person name="Santos A.J."/>
        </authorList>
    </citation>
    <scope>NUCLEOTIDE SEQUENCE</scope>
    <source>
        <tissue evidence="2">Shoot tissue taken approximately 20 cm above the soil surface</tissue>
    </source>
</reference>
<sequence length="73" mass="8653">MIAHLLMDIPKGFLRELPFIGVYYSRTSSLLGEELWKVVEMQVSLMHDVFYTKAEVMHTWVKKKEMYGIFLAR</sequence>
<dbReference type="Pfam" id="PF13968">
    <property type="entry name" value="DUF4220"/>
    <property type="match status" value="1"/>
</dbReference>
<dbReference type="EMBL" id="GBRH01242334">
    <property type="protein sequence ID" value="JAD55561.1"/>
    <property type="molecule type" value="Transcribed_RNA"/>
</dbReference>
<name>A0A0A9AWS0_ARUDO</name>
<protein>
    <recommendedName>
        <fullName evidence="1">DUF4220 domain-containing protein</fullName>
    </recommendedName>
</protein>
<feature type="domain" description="DUF4220" evidence="1">
    <location>
        <begin position="33"/>
        <end position="60"/>
    </location>
</feature>